<dbReference type="GO" id="GO:0019028">
    <property type="term" value="C:viral capsid"/>
    <property type="evidence" value="ECO:0007669"/>
    <property type="project" value="UniProtKB-KW"/>
</dbReference>
<accession>A0A4D6G0F4</accession>
<dbReference type="EMBL" id="MH704741">
    <property type="protein sequence ID" value="QCC20265.1"/>
    <property type="molecule type" value="Genomic_RNA"/>
</dbReference>
<reference evidence="5" key="2">
    <citation type="journal article" date="2020" name="Trop. Plant Pathol.">
        <title>Further genomic characterization of pineapple mealybug wilt-associated viruses using high-throughput sequencing.</title>
        <authorList>
            <person name="Green J.C."/>
            <person name="Rwahnih M.A."/>
            <person name="Olmedo-Velarde A."/>
            <person name="Melzer M.J."/>
            <person name="Hamim I."/>
            <person name="Borth W.B."/>
            <person name="Brower T.M."/>
            <person name="Hu J.S."/>
        </authorList>
    </citation>
    <scope>NUCLEOTIDE SEQUENCE</scope>
    <source>
        <strain evidence="5">HANA158</strain>
    </source>
</reference>
<sequence>MEFQRIPAVEGSTFRLSDKLDDKRKYIDLDNGSLKWERVPHGERYDAYVRAITVDDYPIDMTRSDTIELDITVFPIPTYDTTSGYIIHFEFIETQDKCLRVGLGHNTQYLGRQHFSVKSVDGNASSETMLDSNFVSNSWLQSSYKILFSLVVGRIVVKIDNYYVFRTPAVPQINPKILRIVRTLRSTNSNLKYGTVTPAQFEKFGLKFGTNVTNVDESKVRHRLVPPDWRAFMPNRQYVDMVPDESLDKDVPVPIPSVQTNTNATPSAEAIQELNKVLSADKIIESRGKAILEFLPNATQFNEADIYDERYLDEQLSLKVNTALSALCVELMGDKSRGALETLIIAMIQLCVTYSTVKNMIIKKEYYVETTYNGKLICVSYLAIRSCIDKAVGSSFEGNALRQYMRYFTYTTVYAMRAGLVTPNYSAAAKHGVPKRFINYSFDYCMLDPRYSQYDELKAASLAHAYAIKLKATRGSDSEVYNTYSLGNNGV</sequence>
<dbReference type="EMBL" id="MN539272">
    <property type="protein sequence ID" value="QJQ80349.1"/>
    <property type="molecule type" value="Genomic_RNA"/>
</dbReference>
<keyword evidence="2 4" id="KW-0167">Capsid protein</keyword>
<evidence type="ECO:0000256" key="3">
    <source>
        <dbReference type="ARBA" id="ARBA00022844"/>
    </source>
</evidence>
<evidence type="ECO:0000256" key="2">
    <source>
        <dbReference type="ARBA" id="ARBA00022561"/>
    </source>
</evidence>
<dbReference type="Pfam" id="PF01785">
    <property type="entry name" value="Closter_coat"/>
    <property type="match status" value="1"/>
</dbReference>
<organism evidence="4">
    <name type="scientific">Pineapple mealybug wilt-associated virus 2</name>
    <dbReference type="NCBI Taxonomy" id="136234"/>
    <lineage>
        <taxon>Viruses</taxon>
        <taxon>Riboviria</taxon>
        <taxon>Orthornavirae</taxon>
        <taxon>Kitrinoviricota</taxon>
        <taxon>Alsuviricetes</taxon>
        <taxon>Martellivirales</taxon>
        <taxon>Closteroviridae</taxon>
        <taxon>Ampelovirus</taxon>
        <taxon>Ampelovirus duananas</taxon>
    </lineage>
</organism>
<comment type="subcellular location">
    <subcellularLocation>
        <location evidence="1">Virion</location>
    </subcellularLocation>
</comment>
<gene>
    <name evidence="5" type="primary">CPd</name>
</gene>
<reference evidence="4" key="1">
    <citation type="submission" date="2018-07" db="EMBL/GenBank/DDBJ databases">
        <title>Further genomic characterization of pineapple mealybug wilt-associated viruses using high-throughput sequencing.</title>
        <authorList>
            <person name="Green J.C."/>
            <person name="Al Rwahnih M."/>
            <person name="Olmedo Velarde A."/>
            <person name="Melzer M.J."/>
            <person name="Hamim I."/>
            <person name="Borth W.B."/>
            <person name="Matsumoto Brower T."/>
            <person name="Wall M."/>
            <person name="Hu J.S."/>
        </authorList>
    </citation>
    <scope>NUCLEOTIDE SEQUENCE</scope>
    <source>
        <strain evidence="4">HTS 2</strain>
    </source>
</reference>
<protein>
    <submittedName>
        <fullName evidence="4">Diverged coat protein</fullName>
    </submittedName>
</protein>
<dbReference type="InterPro" id="IPR002679">
    <property type="entry name" value="Closter_coat"/>
</dbReference>
<name>A0A4D6G0F4_9CLOS</name>
<evidence type="ECO:0000313" key="4">
    <source>
        <dbReference type="EMBL" id="QCC20265.1"/>
    </source>
</evidence>
<keyword evidence="3" id="KW-0946">Virion</keyword>
<evidence type="ECO:0000313" key="5">
    <source>
        <dbReference type="EMBL" id="QJQ80349.1"/>
    </source>
</evidence>
<proteinExistence type="predicted"/>
<evidence type="ECO:0000256" key="1">
    <source>
        <dbReference type="ARBA" id="ARBA00004328"/>
    </source>
</evidence>